<proteinExistence type="predicted"/>
<protein>
    <recommendedName>
        <fullName evidence="1">Phosphatidylinositol-specific phospholipase C X domain-containing protein</fullName>
    </recommendedName>
</protein>
<evidence type="ECO:0000313" key="3">
    <source>
        <dbReference type="Proteomes" id="UP000472264"/>
    </source>
</evidence>
<dbReference type="AlphaFoldDB" id="A0A665W7I4"/>
<reference evidence="2" key="2">
    <citation type="submission" date="2025-08" db="UniProtKB">
        <authorList>
            <consortium name="Ensembl"/>
        </authorList>
    </citation>
    <scope>IDENTIFICATION</scope>
</reference>
<evidence type="ECO:0000259" key="1">
    <source>
        <dbReference type="Pfam" id="PF00388"/>
    </source>
</evidence>
<dbReference type="GO" id="GO:0008081">
    <property type="term" value="F:phosphoric diester hydrolase activity"/>
    <property type="evidence" value="ECO:0007669"/>
    <property type="project" value="InterPro"/>
</dbReference>
<dbReference type="InterPro" id="IPR017946">
    <property type="entry name" value="PLC-like_Pdiesterase_TIM-brl"/>
</dbReference>
<dbReference type="OMA" id="LTCGSNH"/>
<organism evidence="2 3">
    <name type="scientific">Echeneis naucrates</name>
    <name type="common">Live sharksucker</name>
    <dbReference type="NCBI Taxonomy" id="173247"/>
    <lineage>
        <taxon>Eukaryota</taxon>
        <taxon>Metazoa</taxon>
        <taxon>Chordata</taxon>
        <taxon>Craniata</taxon>
        <taxon>Vertebrata</taxon>
        <taxon>Euteleostomi</taxon>
        <taxon>Actinopterygii</taxon>
        <taxon>Neopterygii</taxon>
        <taxon>Teleostei</taxon>
        <taxon>Neoteleostei</taxon>
        <taxon>Acanthomorphata</taxon>
        <taxon>Carangaria</taxon>
        <taxon>Carangiformes</taxon>
        <taxon>Echeneidae</taxon>
        <taxon>Echeneis</taxon>
    </lineage>
</organism>
<dbReference type="SUPFAM" id="SSF51695">
    <property type="entry name" value="PLC-like phosphodiesterases"/>
    <property type="match status" value="1"/>
</dbReference>
<evidence type="ECO:0000313" key="2">
    <source>
        <dbReference type="Ensembl" id="ENSENLP00000039677.1"/>
    </source>
</evidence>
<keyword evidence="3" id="KW-1185">Reference proteome</keyword>
<dbReference type="Ensembl" id="ENSENLT00000040704.1">
    <property type="protein sequence ID" value="ENSENLP00000039677.1"/>
    <property type="gene ID" value="ENSENLG00000017098.1"/>
</dbReference>
<name>A0A665W7I4_ECHNA</name>
<dbReference type="InterPro" id="IPR051057">
    <property type="entry name" value="PI-PLC_domain"/>
</dbReference>
<reference evidence="2" key="3">
    <citation type="submission" date="2025-09" db="UniProtKB">
        <authorList>
            <consortium name="Ensembl"/>
        </authorList>
    </citation>
    <scope>IDENTIFICATION</scope>
</reference>
<dbReference type="InParanoid" id="A0A665W7I4"/>
<dbReference type="PANTHER" id="PTHR13593:SF113">
    <property type="entry name" value="SI:DKEY-266F7.9"/>
    <property type="match status" value="1"/>
</dbReference>
<dbReference type="InterPro" id="IPR000909">
    <property type="entry name" value="PLipase_C_PInositol-sp_X_dom"/>
</dbReference>
<reference evidence="2" key="1">
    <citation type="submission" date="2021-04" db="EMBL/GenBank/DDBJ databases">
        <authorList>
            <consortium name="Wellcome Sanger Institute Data Sharing"/>
        </authorList>
    </citation>
    <scope>NUCLEOTIDE SEQUENCE [LARGE SCALE GENOMIC DNA]</scope>
</reference>
<sequence>LSPFHVSLSTRTTSCLGSTNVFNDKRELQSKFFNEDWMMSIPDTTPLSAITIPGTHESLSLYGGPLVCQVWTLENQLSVGLRFFDIHAGIWIWTQKYLYIRDRYWMFSQGKKVDEVLECIAKFLEVHKSETVLMMVTLHGLYKDTAKELWATLVDTYKNIMLTSNSVPNMEQARGKIVLLQSHNGPSGGAQVQSSPFFKNNELISHKVDTMELRLDVCKSHFVLTDMETKRFRIKSQKNLARRVNQQIYNVVLQSKKSSASQGCLGVFGMIFPGAELIKNQHLKQHLDQH</sequence>
<dbReference type="GO" id="GO:0006629">
    <property type="term" value="P:lipid metabolic process"/>
    <property type="evidence" value="ECO:0007669"/>
    <property type="project" value="InterPro"/>
</dbReference>
<accession>A0A665W7I4</accession>
<dbReference type="Pfam" id="PF00388">
    <property type="entry name" value="PI-PLC-X"/>
    <property type="match status" value="1"/>
</dbReference>
<dbReference type="Proteomes" id="UP000472264">
    <property type="component" value="Chromosome 11"/>
</dbReference>
<dbReference type="Gene3D" id="3.20.20.190">
    <property type="entry name" value="Phosphatidylinositol (PI) phosphodiesterase"/>
    <property type="match status" value="1"/>
</dbReference>
<dbReference type="PANTHER" id="PTHR13593">
    <property type="match status" value="1"/>
</dbReference>
<feature type="domain" description="Phosphatidylinositol-specific phospholipase C X" evidence="1">
    <location>
        <begin position="68"/>
        <end position="180"/>
    </location>
</feature>